<dbReference type="AlphaFoldDB" id="A0A8T0DHG0"/>
<feature type="compositionally biased region" description="Polar residues" evidence="1">
    <location>
        <begin position="368"/>
        <end position="379"/>
    </location>
</feature>
<comment type="caution">
    <text evidence="2">The sequence shown here is derived from an EMBL/GenBank/DDBJ whole genome shotgun (WGS) entry which is preliminary data.</text>
</comment>
<dbReference type="OrthoDB" id="6242456at2759"/>
<organism evidence="2 3">
    <name type="scientific">Paragonimus westermani</name>
    <dbReference type="NCBI Taxonomy" id="34504"/>
    <lineage>
        <taxon>Eukaryota</taxon>
        <taxon>Metazoa</taxon>
        <taxon>Spiralia</taxon>
        <taxon>Lophotrochozoa</taxon>
        <taxon>Platyhelminthes</taxon>
        <taxon>Trematoda</taxon>
        <taxon>Digenea</taxon>
        <taxon>Plagiorchiida</taxon>
        <taxon>Troglotremata</taxon>
        <taxon>Troglotrematidae</taxon>
        <taxon>Paragonimus</taxon>
    </lineage>
</organism>
<feature type="compositionally biased region" description="Basic and acidic residues" evidence="1">
    <location>
        <begin position="465"/>
        <end position="474"/>
    </location>
</feature>
<dbReference type="Proteomes" id="UP000699462">
    <property type="component" value="Unassembled WGS sequence"/>
</dbReference>
<protein>
    <submittedName>
        <fullName evidence="2">Uncharacterized protein</fullName>
    </submittedName>
</protein>
<keyword evidence="3" id="KW-1185">Reference proteome</keyword>
<accession>A0A8T0DHG0</accession>
<dbReference type="EMBL" id="JTDF01004062">
    <property type="protein sequence ID" value="KAF8567255.1"/>
    <property type="molecule type" value="Genomic_DNA"/>
</dbReference>
<gene>
    <name evidence="2" type="ORF">P879_01990</name>
</gene>
<sequence>MRICKPNSFLPRTIYSKHTDGKYVDEGVRALAKHLPYVDPDTAMKNRMVSSDPLTGLGDLSGEWDPLNGCQITRKALPQRDLIRMDGERGQEYNCLYTTKELSCKPREERDPITLKGDFGEELDILRPHGGRPLNRSDQATVKRDPIVGTGEFGREWDPIYKYDGRPRRNYYIPAPTDPITHSCPEENGSRMYRSMRQYNERWINRDPILHTDAASTSSSVSQPRQMRHFSEVRRSVNPITHLPCSTGVSNDSNNDVADGSLLKKQPYAVRTAGLNNEFLRTGSVRARGKYNPDRIYRNPITGEGMKPEDYLDVLWLPRDYHFRESRQLAAANNQKQSKPEKSVQSPSRPAQSARQASTLKKPPRRAQSAQKCTSQNTEKPVVKKVTRPTRLPEAGQTTTEPKPVAAEALDAVPTEPFVQSPEETSNVTVGEPTSVEHSENQSNRDETGEIKNSANEPAQPLINHEQETDHELTDAPTEASTIHEDAFEPSATEF</sequence>
<feature type="compositionally biased region" description="Basic and acidic residues" evidence="1">
    <location>
        <begin position="435"/>
        <end position="450"/>
    </location>
</feature>
<feature type="compositionally biased region" description="Polar residues" evidence="1">
    <location>
        <begin position="331"/>
        <end position="359"/>
    </location>
</feature>
<proteinExistence type="predicted"/>
<feature type="region of interest" description="Disordered" evidence="1">
    <location>
        <begin position="330"/>
        <end position="495"/>
    </location>
</feature>
<evidence type="ECO:0000256" key="1">
    <source>
        <dbReference type="SAM" id="MobiDB-lite"/>
    </source>
</evidence>
<evidence type="ECO:0000313" key="2">
    <source>
        <dbReference type="EMBL" id="KAF8567255.1"/>
    </source>
</evidence>
<evidence type="ECO:0000313" key="3">
    <source>
        <dbReference type="Proteomes" id="UP000699462"/>
    </source>
</evidence>
<name>A0A8T0DHG0_9TREM</name>
<reference evidence="2 3" key="1">
    <citation type="submission" date="2019-07" db="EMBL/GenBank/DDBJ databases">
        <title>Annotation for the trematode Paragonimus westermani.</title>
        <authorList>
            <person name="Choi Y.-J."/>
        </authorList>
    </citation>
    <scope>NUCLEOTIDE SEQUENCE [LARGE SCALE GENOMIC DNA]</scope>
    <source>
        <strain evidence="2">180907_Pwestermani</strain>
    </source>
</reference>